<protein>
    <submittedName>
        <fullName evidence="2">Integration host factor</fullName>
    </submittedName>
</protein>
<dbReference type="OrthoDB" id="3197442at2"/>
<evidence type="ECO:0000259" key="1">
    <source>
        <dbReference type="Pfam" id="PF22525"/>
    </source>
</evidence>
<dbReference type="RefSeq" id="WP_136012594.1">
    <property type="nucleotide sequence ID" value="NZ_SRYE01000003.1"/>
</dbReference>
<name>A0A4S2EZV5_9ACTN</name>
<dbReference type="EMBL" id="SRYE01000003">
    <property type="protein sequence ID" value="TGY62116.1"/>
    <property type="molecule type" value="Genomic_DNA"/>
</dbReference>
<feature type="domain" description="Integration host factor-like helix-two turn-helix" evidence="1">
    <location>
        <begin position="47"/>
        <end position="101"/>
    </location>
</feature>
<proteinExistence type="predicted"/>
<dbReference type="InterPro" id="IPR047806">
    <property type="entry name" value="IHF_actinobact"/>
</dbReference>
<organism evidence="2 3">
    <name type="scientific">Muricaecibacterium torontonense</name>
    <dbReference type="NCBI Taxonomy" id="3032871"/>
    <lineage>
        <taxon>Bacteria</taxon>
        <taxon>Bacillati</taxon>
        <taxon>Actinomycetota</taxon>
        <taxon>Coriobacteriia</taxon>
        <taxon>Coriobacteriales</taxon>
        <taxon>Atopobiaceae</taxon>
        <taxon>Muricaecibacterium</taxon>
    </lineage>
</organism>
<keyword evidence="3" id="KW-1185">Reference proteome</keyword>
<comment type="caution">
    <text evidence="2">The sequence shown here is derived from an EMBL/GenBank/DDBJ whole genome shotgun (WGS) entry which is preliminary data.</text>
</comment>
<dbReference type="Pfam" id="PF22525">
    <property type="entry name" value="H2TH_5"/>
    <property type="match status" value="1"/>
</dbReference>
<dbReference type="AlphaFoldDB" id="A0A4S2EZV5"/>
<accession>A0A4S2EZV5</accession>
<dbReference type="Proteomes" id="UP000310263">
    <property type="component" value="Unassembled WGS sequence"/>
</dbReference>
<reference evidence="2 3" key="1">
    <citation type="submission" date="2019-04" db="EMBL/GenBank/DDBJ databases">
        <title>Microbes associate with the intestines of laboratory mice.</title>
        <authorList>
            <person name="Navarre W."/>
            <person name="Wong E."/>
            <person name="Huang K."/>
            <person name="Tropini C."/>
            <person name="Ng K."/>
            <person name="Yu B."/>
        </authorList>
    </citation>
    <scope>NUCLEOTIDE SEQUENCE [LARGE SCALE GENOMIC DNA]</scope>
    <source>
        <strain evidence="2 3">NM07_P-09</strain>
    </source>
</reference>
<dbReference type="Gene3D" id="1.10.8.50">
    <property type="match status" value="1"/>
</dbReference>
<sequence>MVPELTKEQRIANLEKAKQMRKERTELRSQLASGVLTVCDLIYLAERGDKAASGMRVKQMISALPGYGFKKTQALMHALSIADSKRVGGLGVNQAHALIEKLDGVAL</sequence>
<dbReference type="NCBIfam" id="NF041260">
    <property type="entry name" value="actino_IHF"/>
    <property type="match status" value="1"/>
</dbReference>
<evidence type="ECO:0000313" key="2">
    <source>
        <dbReference type="EMBL" id="TGY62116.1"/>
    </source>
</evidence>
<gene>
    <name evidence="2" type="ORF">E5334_05465</name>
</gene>
<dbReference type="InterPro" id="IPR055201">
    <property type="entry name" value="IHF-like_H2TH"/>
</dbReference>
<evidence type="ECO:0000313" key="3">
    <source>
        <dbReference type="Proteomes" id="UP000310263"/>
    </source>
</evidence>